<feature type="transmembrane region" description="Helical" evidence="1">
    <location>
        <begin position="14"/>
        <end position="34"/>
    </location>
</feature>
<protein>
    <recommendedName>
        <fullName evidence="3">Cytochrome C Planctomycete-type domain-containing protein</fullName>
    </recommendedName>
</protein>
<feature type="non-terminal residue" evidence="2">
    <location>
        <position position="107"/>
    </location>
</feature>
<keyword evidence="1" id="KW-1133">Transmembrane helix</keyword>
<reference evidence="2" key="1">
    <citation type="submission" date="2018-05" db="EMBL/GenBank/DDBJ databases">
        <authorList>
            <person name="Lanie J.A."/>
            <person name="Ng W.-L."/>
            <person name="Kazmierczak K.M."/>
            <person name="Andrzejewski T.M."/>
            <person name="Davidsen T.M."/>
            <person name="Wayne K.J."/>
            <person name="Tettelin H."/>
            <person name="Glass J.I."/>
            <person name="Rusch D."/>
            <person name="Podicherti R."/>
            <person name="Tsui H.-C.T."/>
            <person name="Winkler M.E."/>
        </authorList>
    </citation>
    <scope>NUCLEOTIDE SEQUENCE</scope>
</reference>
<organism evidence="2">
    <name type="scientific">marine metagenome</name>
    <dbReference type="NCBI Taxonomy" id="408172"/>
    <lineage>
        <taxon>unclassified sequences</taxon>
        <taxon>metagenomes</taxon>
        <taxon>ecological metagenomes</taxon>
    </lineage>
</organism>
<accession>A0A382ZBE1</accession>
<evidence type="ECO:0000256" key="1">
    <source>
        <dbReference type="SAM" id="Phobius"/>
    </source>
</evidence>
<sequence>MGFPPPARANGGRVQAKVAAIVMPLVLLSVFFVVDQRPVAFYAHRALEAGIAPLDMQAADANDVVQQYCVRCHSDRRMTGNLSLEDFDFASVSTRAETAERMVLKLR</sequence>
<dbReference type="EMBL" id="UINC01182268">
    <property type="protein sequence ID" value="SVD92385.1"/>
    <property type="molecule type" value="Genomic_DNA"/>
</dbReference>
<keyword evidence="1" id="KW-0812">Transmembrane</keyword>
<name>A0A382ZBE1_9ZZZZ</name>
<proteinExistence type="predicted"/>
<evidence type="ECO:0008006" key="3">
    <source>
        <dbReference type="Google" id="ProtNLM"/>
    </source>
</evidence>
<evidence type="ECO:0000313" key="2">
    <source>
        <dbReference type="EMBL" id="SVD92385.1"/>
    </source>
</evidence>
<gene>
    <name evidence="2" type="ORF">METZ01_LOCUS445239</name>
</gene>
<keyword evidence="1" id="KW-0472">Membrane</keyword>
<dbReference type="AlphaFoldDB" id="A0A382ZBE1"/>